<comment type="caution">
    <text evidence="1">The sequence shown here is derived from an EMBL/GenBank/DDBJ whole genome shotgun (WGS) entry which is preliminary data.</text>
</comment>
<proteinExistence type="predicted"/>
<dbReference type="PROSITE" id="PS51318">
    <property type="entry name" value="TAT"/>
    <property type="match status" value="1"/>
</dbReference>
<evidence type="ECO:0000313" key="2">
    <source>
        <dbReference type="Proteomes" id="UP000532440"/>
    </source>
</evidence>
<dbReference type="Proteomes" id="UP000532440">
    <property type="component" value="Unassembled WGS sequence"/>
</dbReference>
<protein>
    <recommendedName>
        <fullName evidence="3">Twin-arginine translocation signal domain-containing protein</fullName>
    </recommendedName>
</protein>
<dbReference type="AlphaFoldDB" id="A0A7W8HFQ3"/>
<dbReference type="InterPro" id="IPR006311">
    <property type="entry name" value="TAT_signal"/>
</dbReference>
<gene>
    <name evidence="1" type="ORF">HNQ70_001016</name>
</gene>
<sequence>MTTRRTFLKAGLLGGALLAVGGFTAVLVGRDPDADRRQVLLAVIPAVLDGALPDEPQARAAAVARCAEGVDTAIAGLPPAARAEAAQLFALLAIPPSRIALAGVRSSWDETGRDEVAAFLERWRQHPVALMRSGYGALHDLTLAAWYADESTWESIGYPGPLNL</sequence>
<evidence type="ECO:0008006" key="3">
    <source>
        <dbReference type="Google" id="ProtNLM"/>
    </source>
</evidence>
<organism evidence="1 2">
    <name type="scientific">Quisquiliibacterium transsilvanicum</name>
    <dbReference type="NCBI Taxonomy" id="1549638"/>
    <lineage>
        <taxon>Bacteria</taxon>
        <taxon>Pseudomonadati</taxon>
        <taxon>Pseudomonadota</taxon>
        <taxon>Betaproteobacteria</taxon>
        <taxon>Burkholderiales</taxon>
        <taxon>Burkholderiaceae</taxon>
        <taxon>Quisquiliibacterium</taxon>
    </lineage>
</organism>
<accession>A0A7W8HFQ3</accession>
<name>A0A7W8HFQ3_9BURK</name>
<dbReference type="EMBL" id="JACHGB010000002">
    <property type="protein sequence ID" value="MBB5271012.1"/>
    <property type="molecule type" value="Genomic_DNA"/>
</dbReference>
<reference evidence="1 2" key="1">
    <citation type="submission" date="2020-08" db="EMBL/GenBank/DDBJ databases">
        <title>Genomic Encyclopedia of Type Strains, Phase IV (KMG-IV): sequencing the most valuable type-strain genomes for metagenomic binning, comparative biology and taxonomic classification.</title>
        <authorList>
            <person name="Goeker M."/>
        </authorList>
    </citation>
    <scope>NUCLEOTIDE SEQUENCE [LARGE SCALE GENOMIC DNA]</scope>
    <source>
        <strain evidence="1 2">DSM 29781</strain>
    </source>
</reference>
<dbReference type="RefSeq" id="WP_183964902.1">
    <property type="nucleotide sequence ID" value="NZ_BAABEW010000017.1"/>
</dbReference>
<keyword evidence="2" id="KW-1185">Reference proteome</keyword>
<evidence type="ECO:0000313" key="1">
    <source>
        <dbReference type="EMBL" id="MBB5271012.1"/>
    </source>
</evidence>